<dbReference type="GO" id="GO:0005634">
    <property type="term" value="C:nucleus"/>
    <property type="evidence" value="ECO:0007669"/>
    <property type="project" value="UniProtKB-SubCell"/>
</dbReference>
<reference evidence="5 6" key="1">
    <citation type="journal article" date="2018" name="Mol. Plant">
        <title>The genome of Artemisia annua provides insight into the evolution of Asteraceae family and artemisinin biosynthesis.</title>
        <authorList>
            <person name="Shen Q."/>
            <person name="Zhang L."/>
            <person name="Liao Z."/>
            <person name="Wang S."/>
            <person name="Yan T."/>
            <person name="Shi P."/>
            <person name="Liu M."/>
            <person name="Fu X."/>
            <person name="Pan Q."/>
            <person name="Wang Y."/>
            <person name="Lv Z."/>
            <person name="Lu X."/>
            <person name="Zhang F."/>
            <person name="Jiang W."/>
            <person name="Ma Y."/>
            <person name="Chen M."/>
            <person name="Hao X."/>
            <person name="Li L."/>
            <person name="Tang Y."/>
            <person name="Lv G."/>
            <person name="Zhou Y."/>
            <person name="Sun X."/>
            <person name="Brodelius P.E."/>
            <person name="Rose J.K.C."/>
            <person name="Tang K."/>
        </authorList>
    </citation>
    <scope>NUCLEOTIDE SEQUENCE [LARGE SCALE GENOMIC DNA]</scope>
    <source>
        <strain evidence="6">cv. Huhao1</strain>
        <tissue evidence="5">Leaf</tissue>
    </source>
</reference>
<comment type="similarity">
    <text evidence="2">Belongs to the lin-54 family.</text>
</comment>
<evidence type="ECO:0000259" key="4">
    <source>
        <dbReference type="PROSITE" id="PS51634"/>
    </source>
</evidence>
<dbReference type="InterPro" id="IPR005172">
    <property type="entry name" value="CRC"/>
</dbReference>
<comment type="subcellular location">
    <subcellularLocation>
        <location evidence="1">Nucleus</location>
    </subcellularLocation>
</comment>
<keyword evidence="3" id="KW-0539">Nucleus</keyword>
<comment type="caution">
    <text evidence="5">The sequence shown here is derived from an EMBL/GenBank/DDBJ whole genome shotgun (WGS) entry which is preliminary data.</text>
</comment>
<gene>
    <name evidence="5" type="ORF">CTI12_AA182980</name>
</gene>
<dbReference type="PROSITE" id="PS51634">
    <property type="entry name" value="CRC"/>
    <property type="match status" value="2"/>
</dbReference>
<dbReference type="SMART" id="SM01114">
    <property type="entry name" value="CXC"/>
    <property type="match status" value="4"/>
</dbReference>
<dbReference type="STRING" id="35608.A0A2U1P7P0"/>
<keyword evidence="6" id="KW-1185">Reference proteome</keyword>
<dbReference type="Proteomes" id="UP000245207">
    <property type="component" value="Unassembled WGS sequence"/>
</dbReference>
<feature type="domain" description="CRC" evidence="4">
    <location>
        <begin position="404"/>
        <end position="530"/>
    </location>
</feature>
<evidence type="ECO:0000256" key="1">
    <source>
        <dbReference type="ARBA" id="ARBA00004123"/>
    </source>
</evidence>
<dbReference type="GO" id="GO:0003700">
    <property type="term" value="F:DNA-binding transcription factor activity"/>
    <property type="evidence" value="ECO:0007669"/>
    <property type="project" value="InterPro"/>
</dbReference>
<name>A0A2U1P7P0_ARTAN</name>
<feature type="domain" description="CRC" evidence="4">
    <location>
        <begin position="4"/>
        <end position="132"/>
    </location>
</feature>
<dbReference type="PANTHER" id="PTHR46159:SF6">
    <property type="entry name" value="OS12G0605300 PROTEIN"/>
    <property type="match status" value="1"/>
</dbReference>
<proteinExistence type="inferred from homology"/>
<sequence>MDDGQKRCRCKKSNCLKLYCDCFKDGYYCAAELCSCEKCFNGLDYEDSVELAREEIELHDPHAFSSKICSQKQSTTSHNVEGENQQIAIELKHRKGCNCKKSMCSKNYCECYQARVGCGSECRCERCENAFGKKGASREGECHYPQFQLSSHGEGASMTSTFTSSGNSDMVFLGQQAYHNAEFMSQFTPSNNTMLEPSEMWELANRSRINENIMSVDSVHWPSSLLTTLPQFGGTKVSDFDGTPSGSYIHYPNTQATMSSPVDNQFQRCTTLEPSEMWELANRPRINENIMSTDSVHWPSSLLTTLPQFGGTKVSDFDGTPSGSYIHYPNTQAAMSCSRINENIMSVDSVHWPSSPLTTLPQFGGTKVSDYDGTPSGSYIHYPNTQAAMSSPVDKMDSNTKSDDQKRCRCKKSKCLKLYCWCFKAGLYCAELCSCQECCNSLDYKDTVDEARKRIQSQDPLAFSSKNCPLILSPTTQNVEQESQSIPIELKDRKGCNCKKSLCRNNYCECYLVCSRPFSFISIFSANMFSANVLNLSDRLVLDAVVNVDVKDVKIFLARKELYSPNLICCFSEYNMHYESSRTRAINEPERYGSQFQHSDRRDDTSITQDLTSDVNLDVVSLDRRFITPDSSRTNENILSADSVHWPGSVVTPISLFVIGIQEKLFSPSRDLVDGLQYAVMPSELCHDLITADCYRGYVVFESYYLRLRYRVCAYAKQ</sequence>
<evidence type="ECO:0000313" key="6">
    <source>
        <dbReference type="Proteomes" id="UP000245207"/>
    </source>
</evidence>
<organism evidence="5 6">
    <name type="scientific">Artemisia annua</name>
    <name type="common">Sweet wormwood</name>
    <dbReference type="NCBI Taxonomy" id="35608"/>
    <lineage>
        <taxon>Eukaryota</taxon>
        <taxon>Viridiplantae</taxon>
        <taxon>Streptophyta</taxon>
        <taxon>Embryophyta</taxon>
        <taxon>Tracheophyta</taxon>
        <taxon>Spermatophyta</taxon>
        <taxon>Magnoliopsida</taxon>
        <taxon>eudicotyledons</taxon>
        <taxon>Gunneridae</taxon>
        <taxon>Pentapetalae</taxon>
        <taxon>asterids</taxon>
        <taxon>campanulids</taxon>
        <taxon>Asterales</taxon>
        <taxon>Asteraceae</taxon>
        <taxon>Asteroideae</taxon>
        <taxon>Anthemideae</taxon>
        <taxon>Artemisiinae</taxon>
        <taxon>Artemisia</taxon>
    </lineage>
</organism>
<dbReference type="InterPro" id="IPR033467">
    <property type="entry name" value="Tesmin/TSO1-like_CXC"/>
</dbReference>
<protein>
    <submittedName>
        <fullName evidence="5">CRC domain-containing protein</fullName>
    </submittedName>
</protein>
<dbReference type="PANTHER" id="PTHR46159">
    <property type="entry name" value="PROTEIN TESMIN/TSO1-LIKE CXC 2"/>
    <property type="match status" value="1"/>
</dbReference>
<dbReference type="InterPro" id="IPR044522">
    <property type="entry name" value="TSO1-like"/>
</dbReference>
<accession>A0A2U1P7P0</accession>
<evidence type="ECO:0000256" key="2">
    <source>
        <dbReference type="ARBA" id="ARBA00007267"/>
    </source>
</evidence>
<dbReference type="OrthoDB" id="6283463at2759"/>
<dbReference type="Pfam" id="PF03638">
    <property type="entry name" value="TCR"/>
    <property type="match status" value="3"/>
</dbReference>
<evidence type="ECO:0000256" key="3">
    <source>
        <dbReference type="ARBA" id="ARBA00023242"/>
    </source>
</evidence>
<evidence type="ECO:0000313" key="5">
    <source>
        <dbReference type="EMBL" id="PWA81773.1"/>
    </source>
</evidence>
<dbReference type="AlphaFoldDB" id="A0A2U1P7P0"/>
<dbReference type="EMBL" id="PKPP01001551">
    <property type="protein sequence ID" value="PWA81773.1"/>
    <property type="molecule type" value="Genomic_DNA"/>
</dbReference>